<keyword evidence="3" id="KW-0408">Iron</keyword>
<dbReference type="Proteomes" id="UP001586593">
    <property type="component" value="Unassembled WGS sequence"/>
</dbReference>
<dbReference type="InterPro" id="IPR036396">
    <property type="entry name" value="Cyt_P450_sf"/>
</dbReference>
<dbReference type="SUPFAM" id="SSF48264">
    <property type="entry name" value="Cytochrome P450"/>
    <property type="match status" value="1"/>
</dbReference>
<proteinExistence type="predicted"/>
<keyword evidence="1" id="KW-0349">Heme</keyword>
<dbReference type="PRINTS" id="PR00385">
    <property type="entry name" value="P450"/>
</dbReference>
<dbReference type="InterPro" id="IPR050121">
    <property type="entry name" value="Cytochrome_P450_monoxygenase"/>
</dbReference>
<dbReference type="PANTHER" id="PTHR24305">
    <property type="entry name" value="CYTOCHROME P450"/>
    <property type="match status" value="1"/>
</dbReference>
<dbReference type="InterPro" id="IPR001128">
    <property type="entry name" value="Cyt_P450"/>
</dbReference>
<dbReference type="EMBL" id="JAZHXJ010000032">
    <property type="protein sequence ID" value="KAL1880528.1"/>
    <property type="molecule type" value="Genomic_DNA"/>
</dbReference>
<protein>
    <recommendedName>
        <fullName evidence="7">Cytochrome P450</fullName>
    </recommendedName>
</protein>
<sequence length="594" mass="65869">MGLPWKSISVTSLACAYLVTSLSPDRSISRLTAVFSTAWALQFLGWAIWSVFLWPKLFSPLRGLPEPSNNSLFMGQGPRIFAEHTGDPMLDWINAIPNNGLIRYLGLFNQERLLLTSPKALAEVLTTKNYDFHKPSQLRDTLGRILGNGILFAEDDEHKFQRKNLTPAFAFRHIKDLYPVFWSKSRESALAMTEKVLEDSTKEGKGDGPAAEGEAPKNTAVMEVANWASRATLDIIGVAGLGQDFGAINDPSNPINQTYTWLFQSSRQRRLLNLLGLFVPDAIVRRLPFKANKQVAEASQFLRDTCRDLVRQKRQAKLDSKGGPTDVDIISVAIESGGFTDENLVDQMMTFLAAGHETTATSLTWAIYMLCLHPEVQTRLREEVRANLPPLSGGSDDEGSDSSTVTSLDIDRIPYLTAVCNEVLRYYSPVPLTMRIAVRDTTILDQKVPQGTRVVLCPWAVNKSIELWGDDARRFDPERWLRPANRRQEKDLSSRGGGEKVDAAGGHSSSSSIGSGGATSNYAFMTFLHGPRSCIGAGFARAEFACLLAAWVGRFEFTLKNQEEMDEKNMKIKGLVTSRPADGLYVRAKIVEGW</sequence>
<feature type="compositionally biased region" description="Low complexity" evidence="4">
    <location>
        <begin position="503"/>
        <end position="513"/>
    </location>
</feature>
<evidence type="ECO:0000256" key="4">
    <source>
        <dbReference type="SAM" id="MobiDB-lite"/>
    </source>
</evidence>
<dbReference type="InterPro" id="IPR002401">
    <property type="entry name" value="Cyt_P450_E_grp-I"/>
</dbReference>
<evidence type="ECO:0000313" key="6">
    <source>
        <dbReference type="Proteomes" id="UP001586593"/>
    </source>
</evidence>
<feature type="region of interest" description="Disordered" evidence="4">
    <location>
        <begin position="485"/>
        <end position="513"/>
    </location>
</feature>
<keyword evidence="6" id="KW-1185">Reference proteome</keyword>
<comment type="caution">
    <text evidence="5">The sequence shown here is derived from an EMBL/GenBank/DDBJ whole genome shotgun (WGS) entry which is preliminary data.</text>
</comment>
<name>A0ABR3XY60_9PEZI</name>
<keyword evidence="2" id="KW-0479">Metal-binding</keyword>
<dbReference type="Gene3D" id="1.10.630.10">
    <property type="entry name" value="Cytochrome P450"/>
    <property type="match status" value="1"/>
</dbReference>
<dbReference type="PRINTS" id="PR00463">
    <property type="entry name" value="EP450I"/>
</dbReference>
<gene>
    <name evidence="5" type="ORF">VTK73DRAFT_5728</name>
</gene>
<evidence type="ECO:0000256" key="3">
    <source>
        <dbReference type="ARBA" id="ARBA00023004"/>
    </source>
</evidence>
<evidence type="ECO:0008006" key="7">
    <source>
        <dbReference type="Google" id="ProtNLM"/>
    </source>
</evidence>
<evidence type="ECO:0000256" key="2">
    <source>
        <dbReference type="ARBA" id="ARBA00022723"/>
    </source>
</evidence>
<feature type="compositionally biased region" description="Basic and acidic residues" evidence="4">
    <location>
        <begin position="485"/>
        <end position="502"/>
    </location>
</feature>
<dbReference type="PANTHER" id="PTHR24305:SF227">
    <property type="entry name" value="P450, PUTATIVE (EUROFUNG)-RELATED"/>
    <property type="match status" value="1"/>
</dbReference>
<organism evidence="5 6">
    <name type="scientific">Phialemonium thermophilum</name>
    <dbReference type="NCBI Taxonomy" id="223376"/>
    <lineage>
        <taxon>Eukaryota</taxon>
        <taxon>Fungi</taxon>
        <taxon>Dikarya</taxon>
        <taxon>Ascomycota</taxon>
        <taxon>Pezizomycotina</taxon>
        <taxon>Sordariomycetes</taxon>
        <taxon>Sordariomycetidae</taxon>
        <taxon>Cephalothecales</taxon>
        <taxon>Cephalothecaceae</taxon>
        <taxon>Phialemonium</taxon>
    </lineage>
</organism>
<dbReference type="CDD" id="cd11069">
    <property type="entry name" value="CYP_FUM15-like"/>
    <property type="match status" value="1"/>
</dbReference>
<dbReference type="Pfam" id="PF00067">
    <property type="entry name" value="p450"/>
    <property type="match status" value="1"/>
</dbReference>
<evidence type="ECO:0000313" key="5">
    <source>
        <dbReference type="EMBL" id="KAL1880528.1"/>
    </source>
</evidence>
<reference evidence="5 6" key="1">
    <citation type="journal article" date="2024" name="Commun. Biol.">
        <title>Comparative genomic analysis of thermophilic fungi reveals convergent evolutionary adaptations and gene losses.</title>
        <authorList>
            <person name="Steindorff A.S."/>
            <person name="Aguilar-Pontes M.V."/>
            <person name="Robinson A.J."/>
            <person name="Andreopoulos B."/>
            <person name="LaButti K."/>
            <person name="Kuo A."/>
            <person name="Mondo S."/>
            <person name="Riley R."/>
            <person name="Otillar R."/>
            <person name="Haridas S."/>
            <person name="Lipzen A."/>
            <person name="Grimwood J."/>
            <person name="Schmutz J."/>
            <person name="Clum A."/>
            <person name="Reid I.D."/>
            <person name="Moisan M.C."/>
            <person name="Butler G."/>
            <person name="Nguyen T.T.M."/>
            <person name="Dewar K."/>
            <person name="Conant G."/>
            <person name="Drula E."/>
            <person name="Henrissat B."/>
            <person name="Hansel C."/>
            <person name="Singer S."/>
            <person name="Hutchinson M.I."/>
            <person name="de Vries R.P."/>
            <person name="Natvig D.O."/>
            <person name="Powell A.J."/>
            <person name="Tsang A."/>
            <person name="Grigoriev I.V."/>
        </authorList>
    </citation>
    <scope>NUCLEOTIDE SEQUENCE [LARGE SCALE GENOMIC DNA]</scope>
    <source>
        <strain evidence="5 6">ATCC 24622</strain>
    </source>
</reference>
<evidence type="ECO:0000256" key="1">
    <source>
        <dbReference type="ARBA" id="ARBA00022617"/>
    </source>
</evidence>
<accession>A0ABR3XY60</accession>